<evidence type="ECO:0000313" key="3">
    <source>
        <dbReference type="WBParaSite" id="ACRNAN_scaffold2277.g20374.t1"/>
    </source>
</evidence>
<protein>
    <submittedName>
        <fullName evidence="3">Uncharacterized protein</fullName>
    </submittedName>
</protein>
<name>A0A914DDV1_9BILA</name>
<evidence type="ECO:0000313" key="2">
    <source>
        <dbReference type="Proteomes" id="UP000887540"/>
    </source>
</evidence>
<keyword evidence="1" id="KW-1133">Transmembrane helix</keyword>
<reference evidence="3" key="1">
    <citation type="submission" date="2022-11" db="UniProtKB">
        <authorList>
            <consortium name="WormBaseParasite"/>
        </authorList>
    </citation>
    <scope>IDENTIFICATION</scope>
</reference>
<dbReference type="AlphaFoldDB" id="A0A914DDV1"/>
<keyword evidence="1" id="KW-0812">Transmembrane</keyword>
<accession>A0A914DDV1</accession>
<sequence length="216" mass="24349">MCRELGFNTRKNGTFCDKDIAEMMNPCKTSRRHYSVVAAALDENTNLDESLKHIMNIALLSCNKAQSTKELTVDLNHYTAIFIRIPRVKDHSTNSTCDPSIVAPEQGSFQFYHLPLNATTKDIESLIVCSTTPPSENSLFTKDGTMISDSSITSNISSTNNITNKSSDTSEEPTKNLWWLFILIPIILIITIAVIIILCLRSTNRYVEKFLWPLKR</sequence>
<feature type="transmembrane region" description="Helical" evidence="1">
    <location>
        <begin position="177"/>
        <end position="200"/>
    </location>
</feature>
<organism evidence="2 3">
    <name type="scientific">Acrobeloides nanus</name>
    <dbReference type="NCBI Taxonomy" id="290746"/>
    <lineage>
        <taxon>Eukaryota</taxon>
        <taxon>Metazoa</taxon>
        <taxon>Ecdysozoa</taxon>
        <taxon>Nematoda</taxon>
        <taxon>Chromadorea</taxon>
        <taxon>Rhabditida</taxon>
        <taxon>Tylenchina</taxon>
        <taxon>Cephalobomorpha</taxon>
        <taxon>Cephaloboidea</taxon>
        <taxon>Cephalobidae</taxon>
        <taxon>Acrobeloides</taxon>
    </lineage>
</organism>
<evidence type="ECO:0000256" key="1">
    <source>
        <dbReference type="SAM" id="Phobius"/>
    </source>
</evidence>
<proteinExistence type="predicted"/>
<dbReference type="Proteomes" id="UP000887540">
    <property type="component" value="Unplaced"/>
</dbReference>
<dbReference type="WBParaSite" id="ACRNAN_scaffold2277.g20374.t1">
    <property type="protein sequence ID" value="ACRNAN_scaffold2277.g20374.t1"/>
    <property type="gene ID" value="ACRNAN_scaffold2277.g20374"/>
</dbReference>
<keyword evidence="2" id="KW-1185">Reference proteome</keyword>
<keyword evidence="1" id="KW-0472">Membrane</keyword>